<dbReference type="eggNOG" id="COG0494">
    <property type="taxonomic scope" value="Bacteria"/>
</dbReference>
<proteinExistence type="predicted"/>
<dbReference type="GO" id="GO:0016787">
    <property type="term" value="F:hydrolase activity"/>
    <property type="evidence" value="ECO:0007669"/>
    <property type="project" value="UniProtKB-KW"/>
</dbReference>
<feature type="domain" description="Nudix hydrolase" evidence="1">
    <location>
        <begin position="124"/>
        <end position="269"/>
    </location>
</feature>
<dbReference type="InterPro" id="IPR015797">
    <property type="entry name" value="NUDIX_hydrolase-like_dom_sf"/>
</dbReference>
<dbReference type="STRING" id="1458275.AZ34_05935"/>
<dbReference type="EMBL" id="JEMG01000001">
    <property type="protein sequence ID" value="EYC50647.1"/>
    <property type="molecule type" value="Genomic_DNA"/>
</dbReference>
<organism evidence="2 3">
    <name type="scientific">Hylemonella gracilis str. Niagara R</name>
    <dbReference type="NCBI Taxonomy" id="1458275"/>
    <lineage>
        <taxon>Bacteria</taxon>
        <taxon>Pseudomonadati</taxon>
        <taxon>Pseudomonadota</taxon>
        <taxon>Betaproteobacteria</taxon>
        <taxon>Burkholderiales</taxon>
        <taxon>Comamonadaceae</taxon>
        <taxon>Hylemonella</taxon>
    </lineage>
</organism>
<dbReference type="CDD" id="cd03676">
    <property type="entry name" value="NUDIX_Tnr3_like"/>
    <property type="match status" value="1"/>
</dbReference>
<name>A0A016XGH1_9BURK</name>
<evidence type="ECO:0000259" key="1">
    <source>
        <dbReference type="PROSITE" id="PS51462"/>
    </source>
</evidence>
<gene>
    <name evidence="2" type="ORF">AZ34_05935</name>
</gene>
<keyword evidence="2" id="KW-0378">Hydrolase</keyword>
<comment type="caution">
    <text evidence="2">The sequence shown here is derived from an EMBL/GenBank/DDBJ whole genome shotgun (WGS) entry which is preliminary data.</text>
</comment>
<dbReference type="PROSITE" id="PS51462">
    <property type="entry name" value="NUDIX"/>
    <property type="match status" value="1"/>
</dbReference>
<dbReference type="Proteomes" id="UP000023268">
    <property type="component" value="Unassembled WGS sequence"/>
</dbReference>
<dbReference type="AlphaFoldDB" id="A0A016XGH1"/>
<evidence type="ECO:0000313" key="2">
    <source>
        <dbReference type="EMBL" id="EYC50647.1"/>
    </source>
</evidence>
<sequence length="278" mass="30246">MDGERERPVTSAPAASLLRYERAPLRPRDPLWLRIGAAPPLRIGSVEPEVAQALALASFDAGWCIHAFSRPDATLATLAQTLRERGLLGAWRDELLPVHAESGGAQLGEPVGRIERAAVRALGIATRAVHLHGVSPQVQGPHGVWVQLRSLNKANDPGLWDTLMGGMVSAADTLEQALARETWEEAGLRLDALRDLAHAGVLEIRKPSDSPSGVGYTVERIDWYRCTVPTEVLPVNQDGEVERFELVSPERVRADVRSGRYTLEAALILAPDLVQPRA</sequence>
<evidence type="ECO:0000313" key="3">
    <source>
        <dbReference type="Proteomes" id="UP000023268"/>
    </source>
</evidence>
<protein>
    <submittedName>
        <fullName evidence="2">NUDIX hydrolase</fullName>
    </submittedName>
</protein>
<dbReference type="InterPro" id="IPR000086">
    <property type="entry name" value="NUDIX_hydrolase_dom"/>
</dbReference>
<accession>A0A016XGH1</accession>
<dbReference type="Gene3D" id="3.90.79.10">
    <property type="entry name" value="Nucleoside Triphosphate Pyrophosphohydrolase"/>
    <property type="match status" value="1"/>
</dbReference>
<reference evidence="2 3" key="1">
    <citation type="submission" date="2014-02" db="EMBL/GenBank/DDBJ databases">
        <title>Draft Genome of Hylemonella gracilis isolated from the Niagara River.</title>
        <authorList>
            <person name="Pawlowski D.R."/>
            <person name="Koudelka G.B."/>
        </authorList>
    </citation>
    <scope>NUCLEOTIDE SEQUENCE [LARGE SCALE GENOMIC DNA]</scope>
    <source>
        <strain evidence="2 3">Niagara R</strain>
    </source>
</reference>
<dbReference type="Pfam" id="PF00293">
    <property type="entry name" value="NUDIX"/>
    <property type="match status" value="1"/>
</dbReference>
<dbReference type="SUPFAM" id="SSF55811">
    <property type="entry name" value="Nudix"/>
    <property type="match status" value="1"/>
</dbReference>
<dbReference type="OrthoDB" id="5621792at2"/>